<proteinExistence type="predicted"/>
<evidence type="ECO:0000259" key="2">
    <source>
        <dbReference type="Pfam" id="PF13439"/>
    </source>
</evidence>
<feature type="domain" description="Glycosyltransferase subfamily 4-like N-terminal" evidence="2">
    <location>
        <begin position="14"/>
        <end position="175"/>
    </location>
</feature>
<keyword evidence="4" id="KW-1185">Reference proteome</keyword>
<dbReference type="STRING" id="459349.CLOAM0637"/>
<evidence type="ECO:0000313" key="4">
    <source>
        <dbReference type="Proteomes" id="UP000002019"/>
    </source>
</evidence>
<dbReference type="GO" id="GO:0016757">
    <property type="term" value="F:glycosyltransferase activity"/>
    <property type="evidence" value="ECO:0007669"/>
    <property type="project" value="InterPro"/>
</dbReference>
<dbReference type="CAZy" id="GT4">
    <property type="family name" value="Glycosyltransferase Family 4"/>
</dbReference>
<evidence type="ECO:0000259" key="1">
    <source>
        <dbReference type="Pfam" id="PF00534"/>
    </source>
</evidence>
<evidence type="ECO:0000313" key="3">
    <source>
        <dbReference type="EMBL" id="CAO80522.1"/>
    </source>
</evidence>
<dbReference type="RefSeq" id="WP_015424382.1">
    <property type="nucleotide sequence ID" value="NC_020449.1"/>
</dbReference>
<dbReference type="PANTHER" id="PTHR12526">
    <property type="entry name" value="GLYCOSYLTRANSFERASE"/>
    <property type="match status" value="1"/>
</dbReference>
<dbReference type="eggNOG" id="COG0438">
    <property type="taxonomic scope" value="Bacteria"/>
</dbReference>
<reference evidence="3 4" key="1">
    <citation type="journal article" date="2008" name="J. Bacteriol.">
        <title>'Candidatus Cloacamonas acidaminovorans': genome sequence reconstruction provides a first glimpse of a new bacterial division.</title>
        <authorList>
            <person name="Pelletier E."/>
            <person name="Kreimeyer A."/>
            <person name="Bocs S."/>
            <person name="Rouy Z."/>
            <person name="Gyapay G."/>
            <person name="Chouari R."/>
            <person name="Riviere D."/>
            <person name="Ganesan A."/>
            <person name="Daegelen P."/>
            <person name="Sghir A."/>
            <person name="Cohen G.N."/>
            <person name="Medigue C."/>
            <person name="Weissenbach J."/>
            <person name="Le Paslier D."/>
        </authorList>
    </citation>
    <scope>NUCLEOTIDE SEQUENCE [LARGE SCALE GENOMIC DNA]</scope>
    <source>
        <strain evidence="4">Evry</strain>
    </source>
</reference>
<dbReference type="Pfam" id="PF00534">
    <property type="entry name" value="Glycos_transf_1"/>
    <property type="match status" value="1"/>
</dbReference>
<dbReference type="Pfam" id="PF13439">
    <property type="entry name" value="Glyco_transf_4"/>
    <property type="match status" value="1"/>
</dbReference>
<name>B0VJS6_CLOAI</name>
<sequence length="371" mass="42562">MKKVLHIQLLPILSGVQRFSLHLLDGLDRNEFEIWIACKPGGEFVDEIKVRGYRYLPLPTFRHQICVWDIFTFFHLLYLIKKHHFDIVHTNASKPGLLGRLAARLGKVPLIIHTTHTFPFLEHQKPVTYKFFTTLEKIGNRLGDYNVFVNNSDRLKSLKMGLIKPEKAITIYNALPPTLASALQEIAQNRKKPEKEIIIGSTLRFCLQKNVINLITASCNACLQEPKLKFIYLGEGEYFDLCKAIVHSYGLEERIILPGWDKDVLPWLKVFNVFILYSRWEAMPFSIIETMHSGLAVIVSDLPSLSELVDSETGYIVPLDDSANLIQTFREIASDFEMPYQKGKKAAKKIAAICSYERMVNAYRELYLSAK</sequence>
<dbReference type="InterPro" id="IPR028098">
    <property type="entry name" value="Glyco_trans_4-like_N"/>
</dbReference>
<organism evidence="3 4">
    <name type="scientific">Cloacimonas acidaminovorans (strain Evry)</name>
    <dbReference type="NCBI Taxonomy" id="459349"/>
    <lineage>
        <taxon>Bacteria</taxon>
        <taxon>Pseudomonadati</taxon>
        <taxon>Candidatus Cloacimonadota</taxon>
        <taxon>Candidatus Cloacimonadia</taxon>
        <taxon>Candidatus Cloacimonadales</taxon>
        <taxon>Candidatus Cloacimonadaceae</taxon>
        <taxon>Candidatus Cloacimonas</taxon>
    </lineage>
</organism>
<dbReference type="Proteomes" id="UP000002019">
    <property type="component" value="Chromosome"/>
</dbReference>
<dbReference type="OrthoDB" id="9806653at2"/>
<dbReference type="HOGENOM" id="CLU_009583_0_3_0"/>
<dbReference type="SUPFAM" id="SSF53756">
    <property type="entry name" value="UDP-Glycosyltransferase/glycogen phosphorylase"/>
    <property type="match status" value="1"/>
</dbReference>
<feature type="domain" description="Glycosyl transferase family 1" evidence="1">
    <location>
        <begin position="185"/>
        <end position="348"/>
    </location>
</feature>
<dbReference type="KEGG" id="caci:CLOAM0637"/>
<accession>B0VJS6</accession>
<gene>
    <name evidence="3" type="ordered locus">CLOAM0637</name>
</gene>
<dbReference type="AlphaFoldDB" id="B0VJS6"/>
<dbReference type="InterPro" id="IPR001296">
    <property type="entry name" value="Glyco_trans_1"/>
</dbReference>
<protein>
    <submittedName>
        <fullName evidence="3">WbnE</fullName>
    </submittedName>
</protein>
<dbReference type="Gene3D" id="3.40.50.2000">
    <property type="entry name" value="Glycogen Phosphorylase B"/>
    <property type="match status" value="2"/>
</dbReference>
<dbReference type="EMBL" id="CU466930">
    <property type="protein sequence ID" value="CAO80522.1"/>
    <property type="molecule type" value="Genomic_DNA"/>
</dbReference>
<dbReference type="PANTHER" id="PTHR12526:SF630">
    <property type="entry name" value="GLYCOSYLTRANSFERASE"/>
    <property type="match status" value="1"/>
</dbReference>